<evidence type="ECO:0000313" key="9">
    <source>
        <dbReference type="Proteomes" id="UP001189429"/>
    </source>
</evidence>
<proteinExistence type="inferred from homology"/>
<keyword evidence="6" id="KW-0175">Coiled coil</keyword>
<feature type="compositionally biased region" description="Basic and acidic residues" evidence="7">
    <location>
        <begin position="353"/>
        <end position="372"/>
    </location>
</feature>
<evidence type="ECO:0000256" key="4">
    <source>
        <dbReference type="ARBA" id="ARBA00023186"/>
    </source>
</evidence>
<evidence type="ECO:0000256" key="5">
    <source>
        <dbReference type="RuleBase" id="RU004187"/>
    </source>
</evidence>
<evidence type="ECO:0000313" key="8">
    <source>
        <dbReference type="EMBL" id="CAK0862444.1"/>
    </source>
</evidence>
<dbReference type="InterPro" id="IPR027409">
    <property type="entry name" value="GroEL-like_apical_dom_sf"/>
</dbReference>
<evidence type="ECO:0000256" key="3">
    <source>
        <dbReference type="ARBA" id="ARBA00022840"/>
    </source>
</evidence>
<keyword evidence="2 5" id="KW-0547">Nucleotide-binding</keyword>
<feature type="compositionally biased region" description="Basic residues" evidence="7">
    <location>
        <begin position="1275"/>
        <end position="1296"/>
    </location>
</feature>
<feature type="region of interest" description="Disordered" evidence="7">
    <location>
        <begin position="278"/>
        <end position="310"/>
    </location>
</feature>
<dbReference type="Pfam" id="PF00118">
    <property type="entry name" value="Cpn60_TCP1"/>
    <property type="match status" value="1"/>
</dbReference>
<dbReference type="PANTHER" id="PTHR11353">
    <property type="entry name" value="CHAPERONIN"/>
    <property type="match status" value="1"/>
</dbReference>
<feature type="compositionally biased region" description="Low complexity" evidence="7">
    <location>
        <begin position="1257"/>
        <end position="1274"/>
    </location>
</feature>
<dbReference type="Gene3D" id="1.10.560.10">
    <property type="entry name" value="GroEL-like equatorial domain"/>
    <property type="match status" value="1"/>
</dbReference>
<comment type="caution">
    <text evidence="8">The sequence shown here is derived from an EMBL/GenBank/DDBJ whole genome shotgun (WGS) entry which is preliminary data.</text>
</comment>
<accession>A0ABN9UR20</accession>
<dbReference type="InterPro" id="IPR017998">
    <property type="entry name" value="Chaperone_TCP-1"/>
</dbReference>
<keyword evidence="4 5" id="KW-0143">Chaperone</keyword>
<dbReference type="SUPFAM" id="SSF52029">
    <property type="entry name" value="GroEL apical domain-like"/>
    <property type="match status" value="1"/>
</dbReference>
<dbReference type="InterPro" id="IPR027410">
    <property type="entry name" value="TCP-1-like_intermed_sf"/>
</dbReference>
<dbReference type="SUPFAM" id="SSF48592">
    <property type="entry name" value="GroEL equatorial domain-like"/>
    <property type="match status" value="1"/>
</dbReference>
<dbReference type="PRINTS" id="PR00304">
    <property type="entry name" value="TCOMPLEXTCP1"/>
</dbReference>
<feature type="compositionally biased region" description="Basic and acidic residues" evidence="7">
    <location>
        <begin position="1155"/>
        <end position="1176"/>
    </location>
</feature>
<protein>
    <submittedName>
        <fullName evidence="8">Uncharacterized protein</fullName>
    </submittedName>
</protein>
<feature type="compositionally biased region" description="Polar residues" evidence="7">
    <location>
        <begin position="300"/>
        <end position="310"/>
    </location>
</feature>
<evidence type="ECO:0000256" key="2">
    <source>
        <dbReference type="ARBA" id="ARBA00022741"/>
    </source>
</evidence>
<feature type="region of interest" description="Disordered" evidence="7">
    <location>
        <begin position="719"/>
        <end position="823"/>
    </location>
</feature>
<organism evidence="8 9">
    <name type="scientific">Prorocentrum cordatum</name>
    <dbReference type="NCBI Taxonomy" id="2364126"/>
    <lineage>
        <taxon>Eukaryota</taxon>
        <taxon>Sar</taxon>
        <taxon>Alveolata</taxon>
        <taxon>Dinophyceae</taxon>
        <taxon>Prorocentrales</taxon>
        <taxon>Prorocentraceae</taxon>
        <taxon>Prorocentrum</taxon>
    </lineage>
</organism>
<gene>
    <name evidence="8" type="ORF">PCOR1329_LOCUS50858</name>
</gene>
<evidence type="ECO:0000256" key="7">
    <source>
        <dbReference type="SAM" id="MobiDB-lite"/>
    </source>
</evidence>
<dbReference type="EMBL" id="CAUYUJ010016161">
    <property type="protein sequence ID" value="CAK0862444.1"/>
    <property type="molecule type" value="Genomic_DNA"/>
</dbReference>
<feature type="compositionally biased region" description="Basic residues" evidence="7">
    <location>
        <begin position="738"/>
        <end position="749"/>
    </location>
</feature>
<dbReference type="Proteomes" id="UP001189429">
    <property type="component" value="Unassembled WGS sequence"/>
</dbReference>
<feature type="region of interest" description="Disordered" evidence="7">
    <location>
        <begin position="408"/>
        <end position="466"/>
    </location>
</feature>
<dbReference type="InterPro" id="IPR027413">
    <property type="entry name" value="GROEL-like_equatorial_sf"/>
</dbReference>
<name>A0ABN9UR20_9DINO</name>
<feature type="coiled-coil region" evidence="6">
    <location>
        <begin position="1179"/>
        <end position="1206"/>
    </location>
</feature>
<comment type="similarity">
    <text evidence="1 5">Belongs to the TCP-1 chaperonin family.</text>
</comment>
<evidence type="ECO:0000256" key="6">
    <source>
        <dbReference type="SAM" id="Coils"/>
    </source>
</evidence>
<feature type="region of interest" description="Disordered" evidence="7">
    <location>
        <begin position="1089"/>
        <end position="1176"/>
    </location>
</feature>
<feature type="compositionally biased region" description="Basic and acidic residues" evidence="7">
    <location>
        <begin position="1132"/>
        <end position="1146"/>
    </location>
</feature>
<feature type="region of interest" description="Disordered" evidence="7">
    <location>
        <begin position="347"/>
        <end position="383"/>
    </location>
</feature>
<dbReference type="InterPro" id="IPR002423">
    <property type="entry name" value="Cpn60/GroEL/TCP-1"/>
</dbReference>
<sequence length="1322" mass="145602">MPAKIMVIRDIERDDIEFISKILGVEASASMDTFTPEKLAKVSLVQDQKLNDDLGSIVRFTGLLSSHGGCVSVLVRASNQMLLDETERSIHDALCVVRSLVKKRYLIPGGGAPEMEVSQKLLQWARTIGGIEAVCIEHYAEAFGGFGWHAGGVFSTTVYAAPLARLTVAGFASVSCAVGRYTLEARKACGRIRAMLRRVAQALIKARAGQAVARKLKNGGPPVYSTGLADNDGDEEVTVNFEDGDFYTIPGMTHKRGKDMMSVKQQKKGNYLWEGASGAMAEEAPPEGRALADGEVAPEGSQTQQESQHQGFLTLADVPPDMLEEHVRASQNMAMEMDDFAMAQRIQEEEEQEKEKVVLEVEDSPEKPKDGEAPSDGHQPSPVVAPIGWIQAKRKANAREGCCGDAAFGRDGGSSDDGAEIHDSTHGQRGPEPYGHGQRSPDPCGSWKEVPQELAGHGGETNPGIERPIVADVQPQLEGHAPNDKESLLTELHQELDAMNQDVLFKGTEEQSMERMSQVLTQFFNGDLVGKVQKLRKEDAKAAKEIEKDDPLPEDAARDKALFEELALNNYYFTTQTTAGNAIGSRWARAIAASDKLRRNYAKCQGWAESRDFRAKWCKKLHKKHKARWEKRKEETFEKTEMKDGKYISLGRMAFLEGGGSAGLKAAFKYATNAILVGGMYVKWDEWTESVKFLYLTHRLRESFKRAWSTFQSWQGKGDIEDAQLPANEDDDDDASTKVKKDKTKQKTKTGKDTGGGRKSKGTKGERKGKGTKGGNKGAKGKKGAKGDKGTKGGKRTGRNGTEDGTNGDQKKKMTSTPPWPKEFKQVKSMFDTCSLQYMRIHEKVKKDPQWQWAKKSGTEDLDKANAKVGEAKFQLRAKRATQVLTDPLIKLQKECNTMEDMTAAKDSAVLCHYFQKCEAPGYCSVHSLLKVAAWQLQCLVDGTLPDHGHDGVEMGGKNFDPGPRKFPFKSMVMYIKGDWSEYQHSMGLMPWGPIYNCCPLCTVTKDLRDVAYPGMVTKDGLEHRDRKHHEYCEACSRREHVVNVANDRIRDALADILHDDGNGKGRVLKKDVDLPALKLKRGDRLEPSDELLTPELGNGIGETDALAGKNQTPWGIYRRNRAPLTDGASRSPKDDAQLTEAERKNNGATSSNSKGERKSARAPEGEAEGKGKLGEDELQELRARLACAEDAAGEAEGAVRRLEAERAAGPQQSGDVRSLARFLSRRFRRPGPTSARTSGTSCATWAAERRSPWPEAGATGSGCSRSARSCGRGSARRRARRRTRAGRRARRRRPRRACVARATCCGRGWRRCRARPSAGGR</sequence>
<keyword evidence="3 5" id="KW-0067">ATP-binding</keyword>
<dbReference type="Gene3D" id="3.50.7.10">
    <property type="entry name" value="GroEL"/>
    <property type="match status" value="1"/>
</dbReference>
<feature type="non-terminal residue" evidence="8">
    <location>
        <position position="1322"/>
    </location>
</feature>
<evidence type="ECO:0000256" key="1">
    <source>
        <dbReference type="ARBA" id="ARBA00008020"/>
    </source>
</evidence>
<keyword evidence="9" id="KW-1185">Reference proteome</keyword>
<feature type="region of interest" description="Disordered" evidence="7">
    <location>
        <begin position="1254"/>
        <end position="1296"/>
    </location>
</feature>
<dbReference type="Gene3D" id="3.30.260.10">
    <property type="entry name" value="TCP-1-like chaperonin intermediate domain"/>
    <property type="match status" value="1"/>
</dbReference>
<reference evidence="8" key="1">
    <citation type="submission" date="2023-10" db="EMBL/GenBank/DDBJ databases">
        <authorList>
            <person name="Chen Y."/>
            <person name="Shah S."/>
            <person name="Dougan E. K."/>
            <person name="Thang M."/>
            <person name="Chan C."/>
        </authorList>
    </citation>
    <scope>NUCLEOTIDE SEQUENCE [LARGE SCALE GENOMIC DNA]</scope>
</reference>